<comment type="similarity">
    <text evidence="1 4">Belongs to the glycosyl hydrolase 28 family.</text>
</comment>
<dbReference type="InterPro" id="IPR012334">
    <property type="entry name" value="Pectin_lyas_fold"/>
</dbReference>
<dbReference type="GO" id="GO:0005975">
    <property type="term" value="P:carbohydrate metabolic process"/>
    <property type="evidence" value="ECO:0007669"/>
    <property type="project" value="InterPro"/>
</dbReference>
<evidence type="ECO:0000256" key="1">
    <source>
        <dbReference type="ARBA" id="ARBA00008834"/>
    </source>
</evidence>
<organism evidence="6 7">
    <name type="scientific">Phocaeicola plebeius (strain DSM 17135 / JCM 12973 / CCUG 54634 / M2)</name>
    <name type="common">Bacteroides plebeius</name>
    <dbReference type="NCBI Taxonomy" id="484018"/>
    <lineage>
        <taxon>Bacteria</taxon>
        <taxon>Pseudomonadati</taxon>
        <taxon>Bacteroidota</taxon>
        <taxon>Bacteroidia</taxon>
        <taxon>Bacteroidales</taxon>
        <taxon>Bacteroidaceae</taxon>
        <taxon>Phocaeicola</taxon>
    </lineage>
</organism>
<evidence type="ECO:0000256" key="4">
    <source>
        <dbReference type="RuleBase" id="RU361169"/>
    </source>
</evidence>
<dbReference type="PANTHER" id="PTHR31339:SF9">
    <property type="entry name" value="PLASMIN AND FIBRONECTIN-BINDING PROTEIN A"/>
    <property type="match status" value="1"/>
</dbReference>
<protein>
    <submittedName>
        <fullName evidence="6">Polygalacturonase (Pectinase)</fullName>
    </submittedName>
</protein>
<keyword evidence="2 4" id="KW-0378">Hydrolase</keyword>
<dbReference type="eggNOG" id="COG5434">
    <property type="taxonomic scope" value="Bacteria"/>
</dbReference>
<dbReference type="AlphaFoldDB" id="B5D351"/>
<dbReference type="PANTHER" id="PTHR31339">
    <property type="entry name" value="PECTIN LYASE-RELATED"/>
    <property type="match status" value="1"/>
</dbReference>
<dbReference type="EMBL" id="ABQC02000024">
    <property type="protein sequence ID" value="EDY94001.1"/>
    <property type="molecule type" value="Genomic_DNA"/>
</dbReference>
<dbReference type="InterPro" id="IPR000743">
    <property type="entry name" value="Glyco_hydro_28"/>
</dbReference>
<dbReference type="InterPro" id="IPR051801">
    <property type="entry name" value="GH28_Enzymes"/>
</dbReference>
<evidence type="ECO:0000256" key="3">
    <source>
        <dbReference type="ARBA" id="ARBA00023295"/>
    </source>
</evidence>
<proteinExistence type="inferred from homology"/>
<evidence type="ECO:0000259" key="5">
    <source>
        <dbReference type="Pfam" id="PF12708"/>
    </source>
</evidence>
<dbReference type="Gene3D" id="2.160.20.10">
    <property type="entry name" value="Single-stranded right-handed beta-helix, Pectin lyase-like"/>
    <property type="match status" value="1"/>
</dbReference>
<dbReference type="InterPro" id="IPR006626">
    <property type="entry name" value="PbH1"/>
</dbReference>
<evidence type="ECO:0000313" key="6">
    <source>
        <dbReference type="EMBL" id="EDY94001.1"/>
    </source>
</evidence>
<gene>
    <name evidence="6" type="ORF">BACPLE_03445</name>
</gene>
<dbReference type="Proteomes" id="UP000003452">
    <property type="component" value="Unassembled WGS sequence"/>
</dbReference>
<dbReference type="SUPFAM" id="SSF51126">
    <property type="entry name" value="Pectin lyase-like"/>
    <property type="match status" value="1"/>
</dbReference>
<keyword evidence="3 4" id="KW-0326">Glycosidase</keyword>
<comment type="caution">
    <text evidence="6">The sequence shown here is derived from an EMBL/GenBank/DDBJ whole genome shotgun (WGS) entry which is preliminary data.</text>
</comment>
<dbReference type="InterPro" id="IPR011050">
    <property type="entry name" value="Pectin_lyase_fold/virulence"/>
</dbReference>
<evidence type="ECO:0000313" key="7">
    <source>
        <dbReference type="Proteomes" id="UP000003452"/>
    </source>
</evidence>
<dbReference type="Pfam" id="PF12708">
    <property type="entry name" value="Pect-lyase_RHGA_epim"/>
    <property type="match status" value="1"/>
</dbReference>
<reference evidence="6 7" key="1">
    <citation type="submission" date="2008-08" db="EMBL/GenBank/DDBJ databases">
        <title>Draft genome sequence of Bacteroides plebeius (DSM 17135).</title>
        <authorList>
            <person name="Sudarsanam P."/>
            <person name="Ley R."/>
            <person name="Guruge J."/>
            <person name="Turnbaugh P.J."/>
            <person name="Mahowald M."/>
            <person name="Liep D."/>
            <person name="Gordon J."/>
        </authorList>
    </citation>
    <scope>NUCLEOTIDE SEQUENCE [LARGE SCALE GENOMIC DNA]</scope>
    <source>
        <strain evidence="7">DSM 17135 / JCM 12973 / M2</strain>
    </source>
</reference>
<name>B5D351_PHOPM</name>
<accession>B5D351</accession>
<reference evidence="6 7" key="2">
    <citation type="submission" date="2008-08" db="EMBL/GenBank/DDBJ databases">
        <authorList>
            <person name="Fulton L."/>
            <person name="Clifton S."/>
            <person name="Fulton B."/>
            <person name="Xu J."/>
            <person name="Minx P."/>
            <person name="Pepin K.H."/>
            <person name="Johnson M."/>
            <person name="Thiruvilangam P."/>
            <person name="Bhonagiri V."/>
            <person name="Nash W.E."/>
            <person name="Mardis E.R."/>
            <person name="Wilson R.K."/>
        </authorList>
    </citation>
    <scope>NUCLEOTIDE SEQUENCE [LARGE SCALE GENOMIC DNA]</scope>
    <source>
        <strain evidence="7">DSM 17135 / JCM 12973 / M2</strain>
    </source>
</reference>
<feature type="domain" description="Rhamnogalacturonase A/B/Epimerase-like pectate lyase" evidence="5">
    <location>
        <begin position="14"/>
        <end position="72"/>
    </location>
</feature>
<dbReference type="HOGENOM" id="CLU_016031_8_3_10"/>
<dbReference type="InterPro" id="IPR024535">
    <property type="entry name" value="RHGA/B-epi-like_pectate_lyase"/>
</dbReference>
<evidence type="ECO:0000256" key="2">
    <source>
        <dbReference type="ARBA" id="ARBA00022801"/>
    </source>
</evidence>
<dbReference type="SMART" id="SM00710">
    <property type="entry name" value="PbH1"/>
    <property type="match status" value="6"/>
</dbReference>
<dbReference type="GO" id="GO:0004650">
    <property type="term" value="F:polygalacturonase activity"/>
    <property type="evidence" value="ECO:0007669"/>
    <property type="project" value="InterPro"/>
</dbReference>
<dbReference type="PROSITE" id="PS00502">
    <property type="entry name" value="POLYGALACTURONASE"/>
    <property type="match status" value="1"/>
</dbReference>
<sequence length="478" mass="52374">MPRVVQPVFPDYEVNIKDFGAVADGKTLNTEAINKAIQKVSARGGGKVIIPQGLWLTGPIELQSNVNLYTEENSLILFSDNFNDYPIIETSFEGLETRRCQSPISAVNAENIAITGHGVFDGAGDSWRPVKKGKMTESQWKSLLASGGVVENNIWYPTEGSLKGAKACKEFNNPEGIETEEQWNEIRPWLRPVLLSLAKCKNVLLKGVTFKNSPSWCLHPLSCEHITIDGVKVFNPWYSQNGDALDLESCTNALVINNVFDAGDDAICIKSGKDEDGRKRGEPCQNVIVKNNVVLHGHGGFVVGSEMSGGVKNIYVSDCTFLGTDVGLRFKSTRGRGGVVENIHIHNINMIDIPHEALLFDLFYGGKAAGEETAEELAGRMKAEVPPVTEETPAFRDIYISNVTARGVGRAMFFNGLPEMPIRNVHIKDVTVSRAEKGIEISQAENVTIENTVVESEGNVLQVKNSKHVTVNGKTYQE</sequence>
<dbReference type="Pfam" id="PF00295">
    <property type="entry name" value="Glyco_hydro_28"/>
    <property type="match status" value="1"/>
</dbReference>